<evidence type="ECO:0000313" key="1">
    <source>
        <dbReference type="EMBL" id="WZK92823.1"/>
    </source>
</evidence>
<protein>
    <submittedName>
        <fullName evidence="1">E1A protein</fullName>
    </submittedName>
</protein>
<reference evidence="1" key="1">
    <citation type="journal article" date="2024" name="Microbiol. Spectr.">
        <title>Full-genome sequencing of dozens of new DNA viruses found in Spanish bat feces.</title>
        <authorList>
            <person name="Buigues J."/>
            <person name="Vinals A."/>
            <person name="Martinez-Recio R."/>
            <person name="Monros J.S."/>
            <person name="Sanjuan R."/>
            <person name="Cuevas J.M."/>
        </authorList>
    </citation>
    <scope>NUCLEOTIDE SEQUENCE</scope>
    <source>
        <strain evidence="1">MAVG44</strain>
    </source>
</reference>
<name>A0AAU6S526_9ADEN</name>
<reference evidence="1" key="2">
    <citation type="submission" date="2024-02" db="EMBL/GenBank/DDBJ databases">
        <authorList>
            <person name="Buigues J."/>
            <person name="Vinals A."/>
            <person name="Martinez-Recio R."/>
            <person name="S Monros J."/>
            <person name="Sanjuan R."/>
            <person name="Cuevas J.M."/>
        </authorList>
    </citation>
    <scope>NUCLEOTIDE SEQUENCE</scope>
    <source>
        <strain evidence="1">MAVG44</strain>
    </source>
</reference>
<dbReference type="GO" id="GO:0006355">
    <property type="term" value="P:regulation of DNA-templated transcription"/>
    <property type="evidence" value="ECO:0007669"/>
    <property type="project" value="InterPro"/>
</dbReference>
<proteinExistence type="predicted"/>
<dbReference type="GO" id="GO:0044003">
    <property type="term" value="P:symbiont-mediated perturbation of host process"/>
    <property type="evidence" value="ECO:0007669"/>
    <property type="project" value="InterPro"/>
</dbReference>
<organism evidence="1">
    <name type="scientific">Pipistrellus pipistrellus adenovirus</name>
    <dbReference type="NCBI Taxonomy" id="3140007"/>
    <lineage>
        <taxon>Viruses</taxon>
        <taxon>Varidnaviria</taxon>
        <taxon>Bamfordvirae</taxon>
        <taxon>Preplasmiviricota</taxon>
        <taxon>Polisuviricotina</taxon>
        <taxon>Pharingeaviricetes</taxon>
        <taxon>Rowavirales</taxon>
        <taxon>Adenoviridae</taxon>
    </lineage>
</organism>
<dbReference type="EMBL" id="PP410068">
    <property type="protein sequence ID" value="WZK92823.1"/>
    <property type="molecule type" value="Genomic_DNA"/>
</dbReference>
<sequence length="167" mass="18295">MRTHSFEGDLPSLQLTGEEFSELVDILFPDAEEEEPPSLYDILDLEADAPLAAAVDTLFPPDQLGDAVVPGSPEGTCDSLACEERFSPSPLGTATGPSLEEVPEVVLNTEFELDHPEVPGVNCKSCEFHRRKAKEDGTIHCSLCYMRRTGDMILSKCSKCLCSACWW</sequence>
<accession>A0AAU6S526</accession>